<evidence type="ECO:0000313" key="2">
    <source>
        <dbReference type="Proteomes" id="UP000798662"/>
    </source>
</evidence>
<name>A0ACC3BKK9_PYRYE</name>
<organism evidence="1 2">
    <name type="scientific">Pyropia yezoensis</name>
    <name type="common">Susabi-nori</name>
    <name type="synonym">Porphyra yezoensis</name>
    <dbReference type="NCBI Taxonomy" id="2788"/>
    <lineage>
        <taxon>Eukaryota</taxon>
        <taxon>Rhodophyta</taxon>
        <taxon>Bangiophyceae</taxon>
        <taxon>Bangiales</taxon>
        <taxon>Bangiaceae</taxon>
        <taxon>Pyropia</taxon>
    </lineage>
</organism>
<accession>A0ACC3BKK9</accession>
<evidence type="ECO:0000313" key="1">
    <source>
        <dbReference type="EMBL" id="KAK1858352.1"/>
    </source>
</evidence>
<proteinExistence type="predicted"/>
<gene>
    <name evidence="1" type="ORF">I4F81_000960</name>
</gene>
<sequence length="288" mass="28057">MAPGGPAFSPPSVGALRCGTWTGRRVTLPLSPTASPVGCCRPPPPIARAGPPSRRAGGGGGGGGGQGFGTPPPPSSPPPSAPATPTQPPAADPAAWEAAYKAYIGRNGRVACAMCYEGYTTRGRGAVFADYTNAPTPGGGSSGGGDSAVGRRGAPAGDAVEQLESIPSLYVTLEELVSNAGAALGGSGGNGGGGGGVAGREAEDFAEIVDRVRGYDPEAEFCVIFQAGSVMGVDVVRPSIAPRAVWEAGQEPGGGGRQPGGVGGGGPGGLGGERGVLNEVVDVASREV</sequence>
<protein>
    <submittedName>
        <fullName evidence="1">Uncharacterized protein</fullName>
    </submittedName>
</protein>
<dbReference type="Proteomes" id="UP000798662">
    <property type="component" value="Chromosome 1"/>
</dbReference>
<comment type="caution">
    <text evidence="1">The sequence shown here is derived from an EMBL/GenBank/DDBJ whole genome shotgun (WGS) entry which is preliminary data.</text>
</comment>
<reference evidence="1" key="1">
    <citation type="submission" date="2019-11" db="EMBL/GenBank/DDBJ databases">
        <title>Nori genome reveals adaptations in red seaweeds to the harsh intertidal environment.</title>
        <authorList>
            <person name="Wang D."/>
            <person name="Mao Y."/>
        </authorList>
    </citation>
    <scope>NUCLEOTIDE SEQUENCE</scope>
    <source>
        <tissue evidence="1">Gametophyte</tissue>
    </source>
</reference>
<dbReference type="EMBL" id="CM020618">
    <property type="protein sequence ID" value="KAK1858352.1"/>
    <property type="molecule type" value="Genomic_DNA"/>
</dbReference>
<keyword evidence="2" id="KW-1185">Reference proteome</keyword>